<accession>A0A2I0A380</accession>
<feature type="transmembrane region" description="Helical" evidence="4">
    <location>
        <begin position="104"/>
        <end position="125"/>
    </location>
</feature>
<evidence type="ECO:0000256" key="2">
    <source>
        <dbReference type="ARBA" id="ARBA00022989"/>
    </source>
</evidence>
<evidence type="ECO:0000313" key="5">
    <source>
        <dbReference type="EMBL" id="PKA49989.1"/>
    </source>
</evidence>
<dbReference type="InterPro" id="IPR030184">
    <property type="entry name" value="WAT1-related"/>
</dbReference>
<sequence length="159" mass="17252">MDGGNGCAGRVPAVEKFSTKGRRSQAKLIGPILTFCGALLILEFIWARGRGALIGSRAHEAAAQHATGNLNLVKGTLLILVSCLSWSFFLILQSNTLKSYPAKLSVTSSVCCMGAVMNTLVALVIERGKFGPLVIGWDKRLFAPIYWVSKEIIKFKRLI</sequence>
<keyword evidence="2 4" id="KW-1133">Transmembrane helix</keyword>
<dbReference type="GO" id="GO:0022857">
    <property type="term" value="F:transmembrane transporter activity"/>
    <property type="evidence" value="ECO:0007669"/>
    <property type="project" value="InterPro"/>
</dbReference>
<evidence type="ECO:0000256" key="1">
    <source>
        <dbReference type="ARBA" id="ARBA00022692"/>
    </source>
</evidence>
<dbReference type="Proteomes" id="UP000236161">
    <property type="component" value="Unassembled WGS sequence"/>
</dbReference>
<dbReference type="EMBL" id="KZ452035">
    <property type="protein sequence ID" value="PKA49989.1"/>
    <property type="molecule type" value="Genomic_DNA"/>
</dbReference>
<keyword evidence="3 4" id="KW-0472">Membrane</keyword>
<evidence type="ECO:0000256" key="3">
    <source>
        <dbReference type="ARBA" id="ARBA00023136"/>
    </source>
</evidence>
<dbReference type="GO" id="GO:0016020">
    <property type="term" value="C:membrane"/>
    <property type="evidence" value="ECO:0007669"/>
    <property type="project" value="InterPro"/>
</dbReference>
<dbReference type="AlphaFoldDB" id="A0A2I0A380"/>
<feature type="transmembrane region" description="Helical" evidence="4">
    <location>
        <begin position="72"/>
        <end position="92"/>
    </location>
</feature>
<dbReference type="PANTHER" id="PTHR31218">
    <property type="entry name" value="WAT1-RELATED PROTEIN"/>
    <property type="match status" value="1"/>
</dbReference>
<feature type="transmembrane region" description="Helical" evidence="4">
    <location>
        <begin position="28"/>
        <end position="47"/>
    </location>
</feature>
<protein>
    <submittedName>
        <fullName evidence="5">WAT1-related protein</fullName>
    </submittedName>
</protein>
<dbReference type="STRING" id="1088818.A0A2I0A380"/>
<proteinExistence type="predicted"/>
<keyword evidence="1 4" id="KW-0812">Transmembrane</keyword>
<gene>
    <name evidence="5" type="ORF">AXF42_Ash017528</name>
</gene>
<organism evidence="5 6">
    <name type="scientific">Apostasia shenzhenica</name>
    <dbReference type="NCBI Taxonomy" id="1088818"/>
    <lineage>
        <taxon>Eukaryota</taxon>
        <taxon>Viridiplantae</taxon>
        <taxon>Streptophyta</taxon>
        <taxon>Embryophyta</taxon>
        <taxon>Tracheophyta</taxon>
        <taxon>Spermatophyta</taxon>
        <taxon>Magnoliopsida</taxon>
        <taxon>Liliopsida</taxon>
        <taxon>Asparagales</taxon>
        <taxon>Orchidaceae</taxon>
        <taxon>Apostasioideae</taxon>
        <taxon>Apostasia</taxon>
    </lineage>
</organism>
<reference evidence="5 6" key="1">
    <citation type="journal article" date="2017" name="Nature">
        <title>The Apostasia genome and the evolution of orchids.</title>
        <authorList>
            <person name="Zhang G.Q."/>
            <person name="Liu K.W."/>
            <person name="Li Z."/>
            <person name="Lohaus R."/>
            <person name="Hsiao Y.Y."/>
            <person name="Niu S.C."/>
            <person name="Wang J.Y."/>
            <person name="Lin Y.C."/>
            <person name="Xu Q."/>
            <person name="Chen L.J."/>
            <person name="Yoshida K."/>
            <person name="Fujiwara S."/>
            <person name="Wang Z.W."/>
            <person name="Zhang Y.Q."/>
            <person name="Mitsuda N."/>
            <person name="Wang M."/>
            <person name="Liu G.H."/>
            <person name="Pecoraro L."/>
            <person name="Huang H.X."/>
            <person name="Xiao X.J."/>
            <person name="Lin M."/>
            <person name="Wu X.Y."/>
            <person name="Wu W.L."/>
            <person name="Chen Y.Y."/>
            <person name="Chang S.B."/>
            <person name="Sakamoto S."/>
            <person name="Ohme-Takagi M."/>
            <person name="Yagi M."/>
            <person name="Zeng S.J."/>
            <person name="Shen C.Y."/>
            <person name="Yeh C.M."/>
            <person name="Luo Y.B."/>
            <person name="Tsai W.C."/>
            <person name="Van de Peer Y."/>
            <person name="Liu Z.J."/>
        </authorList>
    </citation>
    <scope>NUCLEOTIDE SEQUENCE [LARGE SCALE GENOMIC DNA]</scope>
    <source>
        <strain evidence="6">cv. Shenzhen</strain>
        <tissue evidence="5">Stem</tissue>
    </source>
</reference>
<evidence type="ECO:0000256" key="4">
    <source>
        <dbReference type="SAM" id="Phobius"/>
    </source>
</evidence>
<evidence type="ECO:0000313" key="6">
    <source>
        <dbReference type="Proteomes" id="UP000236161"/>
    </source>
</evidence>
<keyword evidence="6" id="KW-1185">Reference proteome</keyword>
<name>A0A2I0A380_9ASPA</name>